<keyword evidence="7" id="KW-1185">Reference proteome</keyword>
<evidence type="ECO:0000313" key="6">
    <source>
        <dbReference type="EMBL" id="KAF2404654.1"/>
    </source>
</evidence>
<feature type="compositionally biased region" description="Low complexity" evidence="3">
    <location>
        <begin position="158"/>
        <end position="174"/>
    </location>
</feature>
<dbReference type="InterPro" id="IPR001138">
    <property type="entry name" value="Zn2Cys6_DnaBD"/>
</dbReference>
<dbReference type="GO" id="GO:0008270">
    <property type="term" value="F:zinc ion binding"/>
    <property type="evidence" value="ECO:0007669"/>
    <property type="project" value="InterPro"/>
</dbReference>
<organism evidence="6 7">
    <name type="scientific">Trichodelitschia bisporula</name>
    <dbReference type="NCBI Taxonomy" id="703511"/>
    <lineage>
        <taxon>Eukaryota</taxon>
        <taxon>Fungi</taxon>
        <taxon>Dikarya</taxon>
        <taxon>Ascomycota</taxon>
        <taxon>Pezizomycotina</taxon>
        <taxon>Dothideomycetes</taxon>
        <taxon>Dothideomycetes incertae sedis</taxon>
        <taxon>Phaeotrichales</taxon>
        <taxon>Phaeotrichaceae</taxon>
        <taxon>Trichodelitschia</taxon>
    </lineage>
</organism>
<feature type="region of interest" description="Disordered" evidence="3">
    <location>
        <begin position="1"/>
        <end position="31"/>
    </location>
</feature>
<dbReference type="PANTHER" id="PTHR46910">
    <property type="entry name" value="TRANSCRIPTION FACTOR PDR1"/>
    <property type="match status" value="1"/>
</dbReference>
<evidence type="ECO:0000256" key="3">
    <source>
        <dbReference type="SAM" id="MobiDB-lite"/>
    </source>
</evidence>
<keyword evidence="4" id="KW-0812">Transmembrane</keyword>
<dbReference type="SMART" id="SM00906">
    <property type="entry name" value="Fungal_trans"/>
    <property type="match status" value="1"/>
</dbReference>
<keyword evidence="1" id="KW-0479">Metal-binding</keyword>
<dbReference type="PANTHER" id="PTHR46910:SF4">
    <property type="entry name" value="ZN(2)-C6 FUNGAL-TYPE DOMAIN-CONTAINING PROTEIN"/>
    <property type="match status" value="1"/>
</dbReference>
<dbReference type="EMBL" id="ML996688">
    <property type="protein sequence ID" value="KAF2404654.1"/>
    <property type="molecule type" value="Genomic_DNA"/>
</dbReference>
<dbReference type="Pfam" id="PF00172">
    <property type="entry name" value="Zn_clus"/>
    <property type="match status" value="1"/>
</dbReference>
<dbReference type="InterPro" id="IPR036864">
    <property type="entry name" value="Zn2-C6_fun-type_DNA-bd_sf"/>
</dbReference>
<feature type="domain" description="Zn(2)-C6 fungal-type" evidence="5">
    <location>
        <begin position="47"/>
        <end position="77"/>
    </location>
</feature>
<sequence length="658" mass="73278">MESAAGGPPARKLQKVSHQGTGAGADDDDYSNSVLRKLNASSRTGQACDRCKVRKIRCDSTAGGCSPCRQAQATCKTTDRITGRATIRGHTDKLEAENLILRAKVNEQHRKLLDAGIPVDDLQIHAHNTPFASTSPVGSVSGRVSAWDAPPPPNGNHSPFGPGPASASASAPAPRTRGFFDQFSSTNVAAQPNTGLSIFRGTKMSLFGWQCDLTELVDEAEDPDSPTSYDGFMKHIFHRVPPTGPAPLPPTLEDAKPYANWYFNFLNAYTPVLHKPDMFALLAEVYTDPTPGPRQGRTVAQEVMLHMMFCQIKYQTGQRNRRTAAMDEAMAHFKYSLKFWFELCQSQTLQDVQALAMITVQLRNFPAPGAAWYATQNVLSLAVELGLHRSANAWSAIDRREMSEHEIEMRKRVFWILYGLSVGINVRLGRPAPMRADDIDIEFPRPVNDNLPEEEDRLSEFGKCTFHVGISVCRILALFGEMYTTLYTVRGFSPQQYDAHVARLEADLRTWRSLIHPELVDPDRAKGEAQVFSLFLSFFDLEFQFFLRHPVIFPPANQVQYRANLVTTLGVITKMLGVLSRIRDVKCLDVPWITVIVFLASIFTALFAQDQRKDEITQQEVTQLGDDMEVWIGILGDVAVIHGKPLHLVPFSHLTPQA</sequence>
<evidence type="ECO:0000313" key="7">
    <source>
        <dbReference type="Proteomes" id="UP000799640"/>
    </source>
</evidence>
<dbReference type="GO" id="GO:0000981">
    <property type="term" value="F:DNA-binding transcription factor activity, RNA polymerase II-specific"/>
    <property type="evidence" value="ECO:0007669"/>
    <property type="project" value="InterPro"/>
</dbReference>
<dbReference type="GO" id="GO:0006351">
    <property type="term" value="P:DNA-templated transcription"/>
    <property type="evidence" value="ECO:0007669"/>
    <property type="project" value="InterPro"/>
</dbReference>
<dbReference type="Pfam" id="PF04082">
    <property type="entry name" value="Fungal_trans"/>
    <property type="match status" value="1"/>
</dbReference>
<evidence type="ECO:0000259" key="5">
    <source>
        <dbReference type="PROSITE" id="PS50048"/>
    </source>
</evidence>
<evidence type="ECO:0000256" key="4">
    <source>
        <dbReference type="SAM" id="Phobius"/>
    </source>
</evidence>
<protein>
    <recommendedName>
        <fullName evidence="5">Zn(2)-C6 fungal-type domain-containing protein</fullName>
    </recommendedName>
</protein>
<gene>
    <name evidence="6" type="ORF">EJ06DRAFT_214362</name>
</gene>
<dbReference type="SUPFAM" id="SSF57701">
    <property type="entry name" value="Zn2/Cys6 DNA-binding domain"/>
    <property type="match status" value="1"/>
</dbReference>
<dbReference type="GO" id="GO:0003677">
    <property type="term" value="F:DNA binding"/>
    <property type="evidence" value="ECO:0007669"/>
    <property type="project" value="InterPro"/>
</dbReference>
<name>A0A6G1I900_9PEZI</name>
<dbReference type="InterPro" id="IPR007219">
    <property type="entry name" value="XnlR_reg_dom"/>
</dbReference>
<evidence type="ECO:0000256" key="1">
    <source>
        <dbReference type="ARBA" id="ARBA00022723"/>
    </source>
</evidence>
<dbReference type="PROSITE" id="PS50048">
    <property type="entry name" value="ZN2_CY6_FUNGAL_2"/>
    <property type="match status" value="1"/>
</dbReference>
<dbReference type="CDD" id="cd12148">
    <property type="entry name" value="fungal_TF_MHR"/>
    <property type="match status" value="1"/>
</dbReference>
<dbReference type="InterPro" id="IPR050987">
    <property type="entry name" value="AtrR-like"/>
</dbReference>
<dbReference type="Gene3D" id="4.10.240.10">
    <property type="entry name" value="Zn(2)-C6 fungal-type DNA-binding domain"/>
    <property type="match status" value="1"/>
</dbReference>
<dbReference type="OrthoDB" id="4456959at2759"/>
<feature type="transmembrane region" description="Helical" evidence="4">
    <location>
        <begin position="590"/>
        <end position="608"/>
    </location>
</feature>
<dbReference type="CDD" id="cd00067">
    <property type="entry name" value="GAL4"/>
    <property type="match status" value="1"/>
</dbReference>
<keyword evidence="4" id="KW-0472">Membrane</keyword>
<keyword evidence="4" id="KW-1133">Transmembrane helix</keyword>
<reference evidence="6" key="1">
    <citation type="journal article" date="2020" name="Stud. Mycol.">
        <title>101 Dothideomycetes genomes: a test case for predicting lifestyles and emergence of pathogens.</title>
        <authorList>
            <person name="Haridas S."/>
            <person name="Albert R."/>
            <person name="Binder M."/>
            <person name="Bloem J."/>
            <person name="Labutti K."/>
            <person name="Salamov A."/>
            <person name="Andreopoulos B."/>
            <person name="Baker S."/>
            <person name="Barry K."/>
            <person name="Bills G."/>
            <person name="Bluhm B."/>
            <person name="Cannon C."/>
            <person name="Castanera R."/>
            <person name="Culley D."/>
            <person name="Daum C."/>
            <person name="Ezra D."/>
            <person name="Gonzalez J."/>
            <person name="Henrissat B."/>
            <person name="Kuo A."/>
            <person name="Liang C."/>
            <person name="Lipzen A."/>
            <person name="Lutzoni F."/>
            <person name="Magnuson J."/>
            <person name="Mondo S."/>
            <person name="Nolan M."/>
            <person name="Ohm R."/>
            <person name="Pangilinan J."/>
            <person name="Park H.-J."/>
            <person name="Ramirez L."/>
            <person name="Alfaro M."/>
            <person name="Sun H."/>
            <person name="Tritt A."/>
            <person name="Yoshinaga Y."/>
            <person name="Zwiers L.-H."/>
            <person name="Turgeon B."/>
            <person name="Goodwin S."/>
            <person name="Spatafora J."/>
            <person name="Crous P."/>
            <person name="Grigoriev I."/>
        </authorList>
    </citation>
    <scope>NUCLEOTIDE SEQUENCE</scope>
    <source>
        <strain evidence="6">CBS 262.69</strain>
    </source>
</reference>
<dbReference type="PROSITE" id="PS00463">
    <property type="entry name" value="ZN2_CY6_FUNGAL_1"/>
    <property type="match status" value="1"/>
</dbReference>
<accession>A0A6G1I900</accession>
<feature type="region of interest" description="Disordered" evidence="3">
    <location>
        <begin position="133"/>
        <end position="174"/>
    </location>
</feature>
<dbReference type="SMART" id="SM00066">
    <property type="entry name" value="GAL4"/>
    <property type="match status" value="1"/>
</dbReference>
<proteinExistence type="predicted"/>
<evidence type="ECO:0000256" key="2">
    <source>
        <dbReference type="ARBA" id="ARBA00023242"/>
    </source>
</evidence>
<dbReference type="Proteomes" id="UP000799640">
    <property type="component" value="Unassembled WGS sequence"/>
</dbReference>
<dbReference type="AlphaFoldDB" id="A0A6G1I900"/>
<keyword evidence="2" id="KW-0539">Nucleus</keyword>